<dbReference type="RefSeq" id="WP_145194420.1">
    <property type="nucleotide sequence ID" value="NZ_CP036434.1"/>
</dbReference>
<gene>
    <name evidence="2" type="ORF">Poly30_04860</name>
</gene>
<evidence type="ECO:0000313" key="2">
    <source>
        <dbReference type="EMBL" id="QDV04991.1"/>
    </source>
</evidence>
<evidence type="ECO:0000256" key="1">
    <source>
        <dbReference type="SAM" id="MobiDB-lite"/>
    </source>
</evidence>
<sequence length="165" mass="18861">MSSFRLARLLALREQQAKAEKIRWAQAERAARDAAEQRQAGRERVALARQELVRNQVPGEGAPGPSVHATLAAYDALDGLTARTVSDDTALVQARARAEEARKPYDVRRRDVEALKRLEQRWLNEERRQRRRKENREREAFINGRRPTESPELTASQDHSTETAP</sequence>
<accession>A0A518ELR2</accession>
<protein>
    <recommendedName>
        <fullName evidence="4">Flagellar FliJ protein</fullName>
    </recommendedName>
</protein>
<proteinExistence type="predicted"/>
<name>A0A518ELR2_9BACT</name>
<dbReference type="Proteomes" id="UP000320390">
    <property type="component" value="Chromosome"/>
</dbReference>
<organism evidence="2 3">
    <name type="scientific">Saltatorellus ferox</name>
    <dbReference type="NCBI Taxonomy" id="2528018"/>
    <lineage>
        <taxon>Bacteria</taxon>
        <taxon>Pseudomonadati</taxon>
        <taxon>Planctomycetota</taxon>
        <taxon>Planctomycetia</taxon>
        <taxon>Planctomycetia incertae sedis</taxon>
        <taxon>Saltatorellus</taxon>
    </lineage>
</organism>
<keyword evidence="3" id="KW-1185">Reference proteome</keyword>
<feature type="compositionally biased region" description="Polar residues" evidence="1">
    <location>
        <begin position="151"/>
        <end position="165"/>
    </location>
</feature>
<dbReference type="EMBL" id="CP036434">
    <property type="protein sequence ID" value="QDV04991.1"/>
    <property type="molecule type" value="Genomic_DNA"/>
</dbReference>
<evidence type="ECO:0000313" key="3">
    <source>
        <dbReference type="Proteomes" id="UP000320390"/>
    </source>
</evidence>
<reference evidence="2 3" key="1">
    <citation type="submission" date="2019-02" db="EMBL/GenBank/DDBJ databases">
        <title>Deep-cultivation of Planctomycetes and their phenomic and genomic characterization uncovers novel biology.</title>
        <authorList>
            <person name="Wiegand S."/>
            <person name="Jogler M."/>
            <person name="Boedeker C."/>
            <person name="Pinto D."/>
            <person name="Vollmers J."/>
            <person name="Rivas-Marin E."/>
            <person name="Kohn T."/>
            <person name="Peeters S.H."/>
            <person name="Heuer A."/>
            <person name="Rast P."/>
            <person name="Oberbeckmann S."/>
            <person name="Bunk B."/>
            <person name="Jeske O."/>
            <person name="Meyerdierks A."/>
            <person name="Storesund J.E."/>
            <person name="Kallscheuer N."/>
            <person name="Luecker S."/>
            <person name="Lage O.M."/>
            <person name="Pohl T."/>
            <person name="Merkel B.J."/>
            <person name="Hornburger P."/>
            <person name="Mueller R.-W."/>
            <person name="Bruemmer F."/>
            <person name="Labrenz M."/>
            <person name="Spormann A.M."/>
            <person name="Op den Camp H."/>
            <person name="Overmann J."/>
            <person name="Amann R."/>
            <person name="Jetten M.S.M."/>
            <person name="Mascher T."/>
            <person name="Medema M.H."/>
            <person name="Devos D.P."/>
            <person name="Kaster A.-K."/>
            <person name="Ovreas L."/>
            <person name="Rohde M."/>
            <person name="Galperin M.Y."/>
            <person name="Jogler C."/>
        </authorList>
    </citation>
    <scope>NUCLEOTIDE SEQUENCE [LARGE SCALE GENOMIC DNA]</scope>
    <source>
        <strain evidence="2 3">Poly30</strain>
    </source>
</reference>
<dbReference type="AlphaFoldDB" id="A0A518ELR2"/>
<dbReference type="Gene3D" id="1.10.287.1700">
    <property type="match status" value="1"/>
</dbReference>
<dbReference type="InterPro" id="IPR053716">
    <property type="entry name" value="Flag_assembly_chemotaxis_eff"/>
</dbReference>
<feature type="compositionally biased region" description="Basic and acidic residues" evidence="1">
    <location>
        <begin position="123"/>
        <end position="140"/>
    </location>
</feature>
<feature type="region of interest" description="Disordered" evidence="1">
    <location>
        <begin position="123"/>
        <end position="165"/>
    </location>
</feature>
<evidence type="ECO:0008006" key="4">
    <source>
        <dbReference type="Google" id="ProtNLM"/>
    </source>
</evidence>